<dbReference type="InParanoid" id="A0A1J7J185"/>
<feature type="compositionally biased region" description="Polar residues" evidence="1">
    <location>
        <begin position="19"/>
        <end position="35"/>
    </location>
</feature>
<dbReference type="Proteomes" id="UP000182658">
    <property type="component" value="Unassembled WGS sequence"/>
</dbReference>
<keyword evidence="3" id="KW-1185">Reference proteome</keyword>
<evidence type="ECO:0000256" key="1">
    <source>
        <dbReference type="SAM" id="MobiDB-lite"/>
    </source>
</evidence>
<organism evidence="2 3">
    <name type="scientific">Coniochaeta ligniaria NRRL 30616</name>
    <dbReference type="NCBI Taxonomy" id="1408157"/>
    <lineage>
        <taxon>Eukaryota</taxon>
        <taxon>Fungi</taxon>
        <taxon>Dikarya</taxon>
        <taxon>Ascomycota</taxon>
        <taxon>Pezizomycotina</taxon>
        <taxon>Sordariomycetes</taxon>
        <taxon>Sordariomycetidae</taxon>
        <taxon>Coniochaetales</taxon>
        <taxon>Coniochaetaceae</taxon>
        <taxon>Coniochaeta</taxon>
    </lineage>
</organism>
<dbReference type="EMBL" id="KV875100">
    <property type="protein sequence ID" value="OIW27089.1"/>
    <property type="molecule type" value="Genomic_DNA"/>
</dbReference>
<feature type="compositionally biased region" description="Basic residues" evidence="1">
    <location>
        <begin position="1"/>
        <end position="18"/>
    </location>
</feature>
<reference evidence="2 3" key="1">
    <citation type="submission" date="2016-10" db="EMBL/GenBank/DDBJ databases">
        <title>Draft genome sequence of Coniochaeta ligniaria NRRL30616, a lignocellulolytic fungus for bioabatement of inhibitors in plant biomass hydrolysates.</title>
        <authorList>
            <consortium name="DOE Joint Genome Institute"/>
            <person name="Jimenez D.J."/>
            <person name="Hector R.E."/>
            <person name="Riley R."/>
            <person name="Sun H."/>
            <person name="Grigoriev I.V."/>
            <person name="Van Elsas J.D."/>
            <person name="Nichols N.N."/>
        </authorList>
    </citation>
    <scope>NUCLEOTIDE SEQUENCE [LARGE SCALE GENOMIC DNA]</scope>
    <source>
        <strain evidence="2 3">NRRL 30616</strain>
    </source>
</reference>
<proteinExistence type="predicted"/>
<evidence type="ECO:0000313" key="2">
    <source>
        <dbReference type="EMBL" id="OIW27089.1"/>
    </source>
</evidence>
<dbReference type="OrthoDB" id="4731793at2759"/>
<accession>A0A1J7J185</accession>
<gene>
    <name evidence="2" type="ORF">CONLIGDRAFT_647209</name>
</gene>
<sequence>MARSKLRPRHGSCRRRQTIAKSRSQNRNAGASDSSGDPIVDTIYVQTGSPNPGSQPQTNTLLETQFSEAHEARLIRVRVNEQHQIYSADDATGTKNTSPASPVLFRGPLSGFTSLIHMSMHRDIIYFDQPINVSPSEPEVASVDSDLWPITKIAINIDRIRSIDIETLKLSVKNEALSNLILVISSDKAYAREEKEKPDDWGFKHVPESAISRRDVRRHERGLKVVDTFSVGRVHMIEYEFVLEAGARTE</sequence>
<protein>
    <submittedName>
        <fullName evidence="2">Uncharacterized protein</fullName>
    </submittedName>
</protein>
<feature type="compositionally biased region" description="Polar residues" evidence="1">
    <location>
        <begin position="44"/>
        <end position="57"/>
    </location>
</feature>
<evidence type="ECO:0000313" key="3">
    <source>
        <dbReference type="Proteomes" id="UP000182658"/>
    </source>
</evidence>
<feature type="region of interest" description="Disordered" evidence="1">
    <location>
        <begin position="1"/>
        <end position="57"/>
    </location>
</feature>
<dbReference type="AlphaFoldDB" id="A0A1J7J185"/>
<name>A0A1J7J185_9PEZI</name>